<accession>A0ABT4BGR9</accession>
<dbReference type="Pfam" id="PF02333">
    <property type="entry name" value="Phytase"/>
    <property type="match status" value="2"/>
</dbReference>
<evidence type="ECO:0000259" key="2">
    <source>
        <dbReference type="PROSITE" id="PS51662"/>
    </source>
</evidence>
<dbReference type="Proteomes" id="UP001151002">
    <property type="component" value="Unassembled WGS sequence"/>
</dbReference>
<comment type="caution">
    <text evidence="3">The sequence shown here is derived from an EMBL/GenBank/DDBJ whole genome shotgun (WGS) entry which is preliminary data.</text>
</comment>
<protein>
    <submittedName>
        <fullName evidence="3">Phytase</fullName>
    </submittedName>
</protein>
<feature type="signal peptide" evidence="1">
    <location>
        <begin position="1"/>
        <end position="24"/>
    </location>
</feature>
<dbReference type="SUPFAM" id="SSF50956">
    <property type="entry name" value="Thermostable phytase (3-phytase)"/>
    <property type="match status" value="1"/>
</dbReference>
<evidence type="ECO:0000313" key="3">
    <source>
        <dbReference type="EMBL" id="MCY1145728.1"/>
    </source>
</evidence>
<reference evidence="3" key="1">
    <citation type="submission" date="2022-11" db="EMBL/GenBank/DDBJ databases">
        <authorList>
            <person name="Somphong A."/>
            <person name="Phongsopitanun W."/>
        </authorList>
    </citation>
    <scope>NUCLEOTIDE SEQUENCE</scope>
    <source>
        <strain evidence="3">Pm04-4</strain>
    </source>
</reference>
<name>A0ABT4BGR9_9ACTN</name>
<dbReference type="EMBL" id="JAPNTZ010000032">
    <property type="protein sequence ID" value="MCY1145728.1"/>
    <property type="molecule type" value="Genomic_DNA"/>
</dbReference>
<dbReference type="RefSeq" id="WP_267570345.1">
    <property type="nucleotide sequence ID" value="NZ_JAPNTZ010000032.1"/>
</dbReference>
<evidence type="ECO:0000256" key="1">
    <source>
        <dbReference type="SAM" id="SignalP"/>
    </source>
</evidence>
<keyword evidence="1" id="KW-0732">Signal</keyword>
<organism evidence="3 4">
    <name type="scientific">Paractinoplanes pyxinae</name>
    <dbReference type="NCBI Taxonomy" id="2997416"/>
    <lineage>
        <taxon>Bacteria</taxon>
        <taxon>Bacillati</taxon>
        <taxon>Actinomycetota</taxon>
        <taxon>Actinomycetes</taxon>
        <taxon>Micromonosporales</taxon>
        <taxon>Micromonosporaceae</taxon>
        <taxon>Paractinoplanes</taxon>
    </lineage>
</organism>
<feature type="domain" description="BPP" evidence="2">
    <location>
        <begin position="26"/>
        <end position="407"/>
    </location>
</feature>
<dbReference type="Gene3D" id="2.120.10.30">
    <property type="entry name" value="TolB, C-terminal domain"/>
    <property type="match status" value="1"/>
</dbReference>
<proteinExistence type="predicted"/>
<feature type="chain" id="PRO_5045330317" evidence="1">
    <location>
        <begin position="25"/>
        <end position="409"/>
    </location>
</feature>
<gene>
    <name evidence="3" type="ORF">OWR29_47675</name>
</gene>
<dbReference type="PROSITE" id="PS51662">
    <property type="entry name" value="BP_PHYTASE"/>
    <property type="match status" value="1"/>
</dbReference>
<evidence type="ECO:0000313" key="4">
    <source>
        <dbReference type="Proteomes" id="UP001151002"/>
    </source>
</evidence>
<dbReference type="InterPro" id="IPR003431">
    <property type="entry name" value="B-propeller_Phytase"/>
</dbReference>
<dbReference type="InterPro" id="IPR011042">
    <property type="entry name" value="6-blade_b-propeller_TolB-like"/>
</dbReference>
<sequence>MRRTAGVVALVVLSTTAVAGPAWAGGSSGDGPLLEVTAAVETPALFDDEAGGDADADDPAIWVNRADKSRSRVIGTAKNGGLRVYDLAGREVQSILPPEGGRFNNVDLVTGFGAKRHDYAVVTDRGQDKLRIYRIEASGKLTDVTAADAPLLFSRDQAEVETQATGYGLATYGRYAVVSRRHSTTLGIFRLEERNNTVTYRVTDKLDLPKQFRLSTGATWTPCSEPGEDPQIEGMVVDSQAGVLYAAQEDVALWKIRLDRDRFAGVPRIVERVAEFGAPGTYDPETEECALGDPAPEAGRIRADVEGASIYPTGKSDGYLVVSSQGDSKFYVYDRRTNRPLSSFQVLDGTRTDGVQHSDGAAATSVSLPGYPKGLLVLHDGENKPDDGRVSTNFKYVDWRALNLRGSRH</sequence>
<keyword evidence="4" id="KW-1185">Reference proteome</keyword>